<evidence type="ECO:0008006" key="3">
    <source>
        <dbReference type="Google" id="ProtNLM"/>
    </source>
</evidence>
<accession>H1SF47</accession>
<comment type="caution">
    <text evidence="1">The sequence shown here is derived from an EMBL/GenBank/DDBJ whole genome shotgun (WGS) entry which is preliminary data.</text>
</comment>
<evidence type="ECO:0000313" key="2">
    <source>
        <dbReference type="Proteomes" id="UP000005808"/>
    </source>
</evidence>
<organism evidence="1 2">
    <name type="scientific">Cupriavidus basilensis OR16</name>
    <dbReference type="NCBI Taxonomy" id="1127483"/>
    <lineage>
        <taxon>Bacteria</taxon>
        <taxon>Pseudomonadati</taxon>
        <taxon>Pseudomonadota</taxon>
        <taxon>Betaproteobacteria</taxon>
        <taxon>Burkholderiales</taxon>
        <taxon>Burkholderiaceae</taxon>
        <taxon>Cupriavidus</taxon>
    </lineage>
</organism>
<dbReference type="OrthoDB" id="8969932at2"/>
<protein>
    <recommendedName>
        <fullName evidence="3">HTH cro/C1-type domain-containing protein</fullName>
    </recommendedName>
</protein>
<sequence>MTYAELIEKALRGRSVNKAAHDMGITQTLLNKYKLGVNLPGFLNALILAKEAGVSENEAMRVLALEEAKRKGMLDQVKQVFRKLFNAPEQGIRMAR</sequence>
<dbReference type="Proteomes" id="UP000005808">
    <property type="component" value="Unassembled WGS sequence"/>
</dbReference>
<reference evidence="1 2" key="1">
    <citation type="journal article" date="2012" name="J. Bacteriol.">
        <title>De Novo Genome Project of Cupriavidus basilensis OR16.</title>
        <authorList>
            <person name="Cserhati M."/>
            <person name="Kriszt B."/>
            <person name="Szoboszlay S."/>
            <person name="Toth A."/>
            <person name="Szabo I."/>
            <person name="Tancsics A."/>
            <person name="Nagy I."/>
            <person name="Horvath B."/>
            <person name="Nagy I."/>
            <person name="Kukolya J."/>
        </authorList>
    </citation>
    <scope>NUCLEOTIDE SEQUENCE [LARGE SCALE GENOMIC DNA]</scope>
    <source>
        <strain evidence="1 2">OR16</strain>
    </source>
</reference>
<dbReference type="PATRIC" id="fig|1127483.3.peg.6941"/>
<dbReference type="EMBL" id="AHJE01000105">
    <property type="protein sequence ID" value="EHP38872.1"/>
    <property type="molecule type" value="Genomic_DNA"/>
</dbReference>
<evidence type="ECO:0000313" key="1">
    <source>
        <dbReference type="EMBL" id="EHP38872.1"/>
    </source>
</evidence>
<gene>
    <name evidence="1" type="ORF">OR16_34743</name>
</gene>
<name>H1SF47_9BURK</name>
<proteinExistence type="predicted"/>
<dbReference type="RefSeq" id="WP_006162844.1">
    <property type="nucleotide sequence ID" value="NZ_AHJE01000105.1"/>
</dbReference>
<dbReference type="AlphaFoldDB" id="H1SF47"/>